<dbReference type="Gene3D" id="3.30.250.10">
    <property type="entry name" value="RecA protein, C-terminal domain"/>
    <property type="match status" value="1"/>
</dbReference>
<dbReference type="SUPFAM" id="SSF52540">
    <property type="entry name" value="P-loop containing nucleoside triphosphate hydrolases"/>
    <property type="match status" value="1"/>
</dbReference>
<evidence type="ECO:0000256" key="3">
    <source>
        <dbReference type="ARBA" id="ARBA00022741"/>
    </source>
</evidence>
<dbReference type="InterPro" id="IPR013765">
    <property type="entry name" value="DNA_recomb/repair_RecA"/>
</dbReference>
<dbReference type="Gene3D" id="3.40.50.300">
    <property type="entry name" value="P-loop containing nucleotide triphosphate hydrolases"/>
    <property type="match status" value="1"/>
</dbReference>
<dbReference type="GO" id="GO:0006281">
    <property type="term" value="P:DNA repair"/>
    <property type="evidence" value="ECO:0007669"/>
    <property type="project" value="InterPro"/>
</dbReference>
<reference evidence="10" key="2">
    <citation type="submission" date="2021-04" db="EMBL/GenBank/DDBJ databases">
        <authorList>
            <person name="Gilroy R."/>
        </authorList>
    </citation>
    <scope>NUCLEOTIDE SEQUENCE</scope>
    <source>
        <strain evidence="10">A5-1222</strain>
    </source>
</reference>
<dbReference type="PROSITE" id="PS00321">
    <property type="entry name" value="RECA_1"/>
    <property type="match status" value="1"/>
</dbReference>
<dbReference type="GO" id="GO:0005524">
    <property type="term" value="F:ATP binding"/>
    <property type="evidence" value="ECO:0007669"/>
    <property type="project" value="UniProtKB-KW"/>
</dbReference>
<keyword evidence="3 7" id="KW-0547">Nucleotide-binding</keyword>
<feature type="domain" description="RecA family profile 1" evidence="8">
    <location>
        <begin position="26"/>
        <end position="186"/>
    </location>
</feature>
<dbReference type="PRINTS" id="PR00142">
    <property type="entry name" value="RECA"/>
</dbReference>
<dbReference type="GO" id="GO:0003697">
    <property type="term" value="F:single-stranded DNA binding"/>
    <property type="evidence" value="ECO:0007669"/>
    <property type="project" value="InterPro"/>
</dbReference>
<evidence type="ECO:0000313" key="11">
    <source>
        <dbReference type="Proteomes" id="UP000824247"/>
    </source>
</evidence>
<proteinExistence type="inferred from homology"/>
<dbReference type="InterPro" id="IPR049261">
    <property type="entry name" value="RecA-like_C"/>
</dbReference>
<dbReference type="InterPro" id="IPR020584">
    <property type="entry name" value="DNA_recomb/repair_RecA_CS"/>
</dbReference>
<keyword evidence="7" id="KW-0227">DNA damage</keyword>
<dbReference type="PROSITE" id="PS50162">
    <property type="entry name" value="RECA_2"/>
    <property type="match status" value="1"/>
</dbReference>
<dbReference type="InterPro" id="IPR023400">
    <property type="entry name" value="RecA_C_sf"/>
</dbReference>
<dbReference type="EMBL" id="JAHLFM010000002">
    <property type="protein sequence ID" value="MBU3830567.1"/>
    <property type="molecule type" value="Genomic_DNA"/>
</dbReference>
<keyword evidence="6 7" id="KW-0233">DNA recombination</keyword>
<reference evidence="10" key="1">
    <citation type="journal article" date="2021" name="PeerJ">
        <title>Extensive microbial diversity within the chicken gut microbiome revealed by metagenomics and culture.</title>
        <authorList>
            <person name="Gilroy R."/>
            <person name="Ravi A."/>
            <person name="Getino M."/>
            <person name="Pursley I."/>
            <person name="Horton D.L."/>
            <person name="Alikhan N.F."/>
            <person name="Baker D."/>
            <person name="Gharbi K."/>
            <person name="Hall N."/>
            <person name="Watson M."/>
            <person name="Adriaenssens E.M."/>
            <person name="Foster-Nyarko E."/>
            <person name="Jarju S."/>
            <person name="Secka A."/>
            <person name="Antonio M."/>
            <person name="Oren A."/>
            <person name="Chaudhuri R.R."/>
            <person name="La Ragione R."/>
            <person name="Hildebrand F."/>
            <person name="Pallen M.J."/>
        </authorList>
    </citation>
    <scope>NUCLEOTIDE SEQUENCE</scope>
    <source>
        <strain evidence="10">A5-1222</strain>
    </source>
</reference>
<dbReference type="PANTHER" id="PTHR45900:SF1">
    <property type="entry name" value="MITOCHONDRIAL DNA REPAIR PROTEIN RECA HOMOLOG-RELATED"/>
    <property type="match status" value="1"/>
</dbReference>
<dbReference type="InterPro" id="IPR020587">
    <property type="entry name" value="RecA_monomer-monomer_interface"/>
</dbReference>
<dbReference type="InterPro" id="IPR003593">
    <property type="entry name" value="AAA+_ATPase"/>
</dbReference>
<feature type="domain" description="RecA family profile 2" evidence="9">
    <location>
        <begin position="191"/>
        <end position="264"/>
    </location>
</feature>
<protein>
    <recommendedName>
        <fullName evidence="2">Protein RecA</fullName>
    </recommendedName>
</protein>
<evidence type="ECO:0000259" key="9">
    <source>
        <dbReference type="PROSITE" id="PS50163"/>
    </source>
</evidence>
<sequence>MKNNLNELFLKKYSNDIMSIKELEKPINIIHTGNMNFDNILGCGGIPKSRITEIFGNESSGKTTIALQIAKQSTNNNERVLYIDMECSISLSYIKNNGINPDLITICRPKNGEKAFSLIEDALKENYYSLIIVDSVAAMNSESELDESIEENAKIGLHARLMSRGLRRIQIPLSQSDTALIFINQLREKVGIMFGNPETTTGGKALKFFSSLRIEVKKVDLIKNGNDKIGIKSKITIIKNKLGRPFETTFINIYFNEGYNITMDILEYAIANNIITKSGAWYYYNNEKICQGINKLKTYSNENPDWFLNLKNDVEKKLIIMEN</sequence>
<dbReference type="InterPro" id="IPR020588">
    <property type="entry name" value="RecA_ATP-bd"/>
</dbReference>
<comment type="similarity">
    <text evidence="1 7">Belongs to the RecA family.</text>
</comment>
<evidence type="ECO:0000313" key="10">
    <source>
        <dbReference type="EMBL" id="MBU3830567.1"/>
    </source>
</evidence>
<dbReference type="SUPFAM" id="SSF54752">
    <property type="entry name" value="RecA protein, C-terminal domain"/>
    <property type="match status" value="1"/>
</dbReference>
<dbReference type="AlphaFoldDB" id="A0A9E2NVL9"/>
<dbReference type="Pfam" id="PF21096">
    <property type="entry name" value="RecA_C"/>
    <property type="match status" value="1"/>
</dbReference>
<evidence type="ECO:0000256" key="7">
    <source>
        <dbReference type="RuleBase" id="RU004527"/>
    </source>
</evidence>
<name>A0A9E2NVL9_9BACT</name>
<keyword evidence="4 7" id="KW-0067">ATP-binding</keyword>
<comment type="caution">
    <text evidence="10">The sequence shown here is derived from an EMBL/GenBank/DDBJ whole genome shotgun (WGS) entry which is preliminary data.</text>
</comment>
<evidence type="ECO:0000256" key="6">
    <source>
        <dbReference type="ARBA" id="ARBA00023172"/>
    </source>
</evidence>
<dbReference type="GO" id="GO:0140664">
    <property type="term" value="F:ATP-dependent DNA damage sensor activity"/>
    <property type="evidence" value="ECO:0007669"/>
    <property type="project" value="InterPro"/>
</dbReference>
<dbReference type="InterPro" id="IPR027417">
    <property type="entry name" value="P-loop_NTPase"/>
</dbReference>
<dbReference type="Proteomes" id="UP000824247">
    <property type="component" value="Unassembled WGS sequence"/>
</dbReference>
<evidence type="ECO:0000259" key="8">
    <source>
        <dbReference type="PROSITE" id="PS50162"/>
    </source>
</evidence>
<dbReference type="InterPro" id="IPR049428">
    <property type="entry name" value="RecA-like_N"/>
</dbReference>
<dbReference type="GO" id="GO:0006310">
    <property type="term" value="P:DNA recombination"/>
    <property type="evidence" value="ECO:0007669"/>
    <property type="project" value="UniProtKB-KW"/>
</dbReference>
<dbReference type="SMART" id="SM00382">
    <property type="entry name" value="AAA"/>
    <property type="match status" value="1"/>
</dbReference>
<evidence type="ECO:0000256" key="5">
    <source>
        <dbReference type="ARBA" id="ARBA00023125"/>
    </source>
</evidence>
<gene>
    <name evidence="10" type="ORF">H9897_00175</name>
</gene>
<keyword evidence="5 7" id="KW-0238">DNA-binding</keyword>
<dbReference type="Pfam" id="PF00154">
    <property type="entry name" value="RecA_N"/>
    <property type="match status" value="1"/>
</dbReference>
<dbReference type="GO" id="GO:0005829">
    <property type="term" value="C:cytosol"/>
    <property type="evidence" value="ECO:0007669"/>
    <property type="project" value="TreeGrafter"/>
</dbReference>
<accession>A0A9E2NVL9</accession>
<dbReference type="PROSITE" id="PS50163">
    <property type="entry name" value="RECA_3"/>
    <property type="match status" value="1"/>
</dbReference>
<organism evidence="10 11">
    <name type="scientific">Candidatus Ureaplasma intestinipullorum</name>
    <dbReference type="NCBI Taxonomy" id="2838770"/>
    <lineage>
        <taxon>Bacteria</taxon>
        <taxon>Bacillati</taxon>
        <taxon>Mycoplasmatota</taxon>
        <taxon>Mycoplasmoidales</taxon>
        <taxon>Mycoplasmoidaceae</taxon>
        <taxon>Ureaplasma</taxon>
    </lineage>
</organism>
<dbReference type="PANTHER" id="PTHR45900">
    <property type="entry name" value="RECA"/>
    <property type="match status" value="1"/>
</dbReference>
<evidence type="ECO:0000256" key="4">
    <source>
        <dbReference type="ARBA" id="ARBA00022840"/>
    </source>
</evidence>
<evidence type="ECO:0000256" key="1">
    <source>
        <dbReference type="ARBA" id="ARBA00009391"/>
    </source>
</evidence>
<evidence type="ECO:0000256" key="2">
    <source>
        <dbReference type="ARBA" id="ARBA00015553"/>
    </source>
</evidence>